<dbReference type="Gene3D" id="2.70.98.70">
    <property type="match status" value="1"/>
</dbReference>
<accession>A0A4Q0P740</accession>
<comment type="subcellular location">
    <subcellularLocation>
        <location evidence="1">Periplasm</location>
    </subcellularLocation>
</comment>
<proteinExistence type="predicted"/>
<comment type="caution">
    <text evidence="7">The sequence shown here is derived from an EMBL/GenBank/DDBJ whole genome shotgun (WGS) entry which is preliminary data.</text>
</comment>
<dbReference type="EMBL" id="QOVM01000004">
    <property type="protein sequence ID" value="RXG21946.1"/>
    <property type="molecule type" value="Genomic_DNA"/>
</dbReference>
<evidence type="ECO:0000256" key="4">
    <source>
        <dbReference type="ARBA" id="ARBA00023239"/>
    </source>
</evidence>
<dbReference type="Pfam" id="PF16889">
    <property type="entry name" value="Hepar_II_III_N"/>
    <property type="match status" value="1"/>
</dbReference>
<dbReference type="InterPro" id="IPR008929">
    <property type="entry name" value="Chondroitin_lyas"/>
</dbReference>
<reference evidence="7 8" key="1">
    <citation type="submission" date="2018-07" db="EMBL/GenBank/DDBJ databases">
        <title>Leeuwenhoekiella genomics.</title>
        <authorList>
            <person name="Tahon G."/>
            <person name="Willems A."/>
        </authorList>
    </citation>
    <scope>NUCLEOTIDE SEQUENCE [LARGE SCALE GENOMIC DNA]</scope>
    <source>
        <strain evidence="7 8">LMG 22550</strain>
    </source>
</reference>
<evidence type="ECO:0000256" key="1">
    <source>
        <dbReference type="ARBA" id="ARBA00004418"/>
    </source>
</evidence>
<dbReference type="SUPFAM" id="SSF48230">
    <property type="entry name" value="Chondroitin AC/alginate lyase"/>
    <property type="match status" value="1"/>
</dbReference>
<name>A0A4Q0P740_9FLAO</name>
<dbReference type="GO" id="GO:0042597">
    <property type="term" value="C:periplasmic space"/>
    <property type="evidence" value="ECO:0007669"/>
    <property type="project" value="UniProtKB-SubCell"/>
</dbReference>
<evidence type="ECO:0000259" key="5">
    <source>
        <dbReference type="Pfam" id="PF07940"/>
    </source>
</evidence>
<keyword evidence="4" id="KW-0456">Lyase</keyword>
<evidence type="ECO:0000313" key="7">
    <source>
        <dbReference type="EMBL" id="RXG21946.1"/>
    </source>
</evidence>
<dbReference type="PANTHER" id="PTHR39210:SF1">
    <property type="entry name" value="HEPARIN-SULFATE LYASE"/>
    <property type="match status" value="1"/>
</dbReference>
<dbReference type="Gene3D" id="1.50.10.100">
    <property type="entry name" value="Chondroitin AC/alginate lyase"/>
    <property type="match status" value="1"/>
</dbReference>
<evidence type="ECO:0000256" key="3">
    <source>
        <dbReference type="ARBA" id="ARBA00022764"/>
    </source>
</evidence>
<dbReference type="RefSeq" id="WP_128757856.1">
    <property type="nucleotide sequence ID" value="NZ_QOVM01000004.1"/>
</dbReference>
<keyword evidence="3" id="KW-0574">Periplasm</keyword>
<dbReference type="InterPro" id="IPR031680">
    <property type="entry name" value="Hepar_II_III_N"/>
</dbReference>
<feature type="domain" description="Heparin-sulfate lyase N-terminal" evidence="6">
    <location>
        <begin position="42"/>
        <end position="345"/>
    </location>
</feature>
<dbReference type="Pfam" id="PF07940">
    <property type="entry name" value="Hepar_II_III_C"/>
    <property type="match status" value="1"/>
</dbReference>
<feature type="domain" description="Heparinase II/III-like C-terminal" evidence="5">
    <location>
        <begin position="407"/>
        <end position="575"/>
    </location>
</feature>
<sequence>MKNIIFFTALILVNFESLAQQIPNNRVLDIAELSEYLNEDTKQKLQGDSKVISSETLAAYFREQFSYGFFYNWENNNARFEEYAALYEEKDAHVTRALDHQNKYKANTVWQLPFNYKNGEAVDVYALRHLARQHKMVDVAMQYYYTGKDTLKVNYFKEQLKSLNTALKNNKVETIESGNGIYEVFRSGYRILNWLQIHNLYLGSEAYSDEDQLLTIATLLQHASDLYETNDTFQAGNHQTRGMSALAMLSILFNDFKDADAWRERALDLLEQHLNKEINKDGFQFERSVHYHISDIENYFYVYQLAQNNKVKLSANFENKLRNLFSTLVKIAYPDKSAPVFSDDTDAPWAESNDISGTLTLGYLLFEDPEMGYFAKSNVSSKIYWFLKKEQLDKLKTIKSTKPSFGSLQLPETGYYVMRGGWDKNDAMLVISAGLDAEKPDHQHGDMLGLQIFANERVILPNYQVRYSLEDLELFKNSEVKNVSLVDTLLQGVDYKSNKGGSGFGKFGSLPQPETLLFDSTDSLDVYIGKHSGFEENGVEYSRQVLFIDTDFWIVKDNFSSANPHNYKQVWQGHYTLEEAPQLLRSSFDNGSGLDIYQLQEVDTVSLSGKRGKEWAMPKVSDRTNFSFVTAVVPFKTYLDRIDETSSKPTIKDWSVVYTPTSKVGIKTIQLNKANKSYFFNVINTTVSNLKFDFIEPADVIIEKGLRDITIRSLSTKEILFTYQDSDSNIAAVMNTLKMGASIKIEMKK</sequence>
<dbReference type="InterPro" id="IPR012480">
    <property type="entry name" value="Hepar_II_III_C"/>
</dbReference>
<organism evidence="7 8">
    <name type="scientific">Leeuwenhoekiella aequorea</name>
    <dbReference type="NCBI Taxonomy" id="283736"/>
    <lineage>
        <taxon>Bacteria</taxon>
        <taxon>Pseudomonadati</taxon>
        <taxon>Bacteroidota</taxon>
        <taxon>Flavobacteriia</taxon>
        <taxon>Flavobacteriales</taxon>
        <taxon>Flavobacteriaceae</taxon>
        <taxon>Leeuwenhoekiella</taxon>
    </lineage>
</organism>
<dbReference type="PANTHER" id="PTHR39210">
    <property type="entry name" value="HEPARIN-SULFATE LYASE"/>
    <property type="match status" value="1"/>
</dbReference>
<dbReference type="OrthoDB" id="7335480at2"/>
<dbReference type="Proteomes" id="UP000289238">
    <property type="component" value="Unassembled WGS sequence"/>
</dbReference>
<gene>
    <name evidence="7" type="ORF">DSM00_2010</name>
</gene>
<keyword evidence="2" id="KW-0732">Signal</keyword>
<evidence type="ECO:0000259" key="6">
    <source>
        <dbReference type="Pfam" id="PF16889"/>
    </source>
</evidence>
<protein>
    <submittedName>
        <fullName evidence="7">Heparinase II/III-like protein</fullName>
    </submittedName>
</protein>
<keyword evidence="8" id="KW-1185">Reference proteome</keyword>
<evidence type="ECO:0000256" key="2">
    <source>
        <dbReference type="ARBA" id="ARBA00022729"/>
    </source>
</evidence>
<dbReference type="AlphaFoldDB" id="A0A4Q0P740"/>
<evidence type="ECO:0000313" key="8">
    <source>
        <dbReference type="Proteomes" id="UP000289238"/>
    </source>
</evidence>
<dbReference type="GO" id="GO:0016829">
    <property type="term" value="F:lyase activity"/>
    <property type="evidence" value="ECO:0007669"/>
    <property type="project" value="UniProtKB-KW"/>
</dbReference>